<dbReference type="AlphaFoldDB" id="A0A650ELI9"/>
<feature type="transmembrane region" description="Helical" evidence="1">
    <location>
        <begin position="140"/>
        <end position="165"/>
    </location>
</feature>
<feature type="transmembrane region" description="Helical" evidence="1">
    <location>
        <begin position="177"/>
        <end position="200"/>
    </location>
</feature>
<accession>A0A650ELI9</accession>
<proteinExistence type="predicted"/>
<gene>
    <name evidence="2" type="ORF">Elusimicrob1349_0890</name>
</gene>
<reference evidence="2" key="1">
    <citation type="journal article" date="2020" name="J. ISSAAS">
        <title>Lactobacilli and other gastrointestinal microbiota of Peromyscus leucopus, reservoir host for agents of Lyme disease and other zoonoses in North America.</title>
        <authorList>
            <person name="Milovic A."/>
            <person name="Bassam K."/>
            <person name="Shao H."/>
            <person name="Chatzistamou I."/>
            <person name="Tufts D.M."/>
            <person name="Diuk-Wasser M."/>
            <person name="Barbour A.G."/>
        </authorList>
    </citation>
    <scope>NUCLEOTIDE SEQUENCE</scope>
    <source>
        <strain evidence="2">LL30</strain>
    </source>
</reference>
<keyword evidence="1" id="KW-1133">Transmembrane helix</keyword>
<evidence type="ECO:0000256" key="1">
    <source>
        <dbReference type="SAM" id="Phobius"/>
    </source>
</evidence>
<dbReference type="EMBL" id="MN577571">
    <property type="protein sequence ID" value="QGT50619.1"/>
    <property type="molecule type" value="Genomic_DNA"/>
</dbReference>
<protein>
    <submittedName>
        <fullName evidence="2">Membrane protein</fullName>
    </submittedName>
</protein>
<dbReference type="PANTHER" id="PTHR41282:SF1">
    <property type="entry name" value="CONSERVED TRANSMEMBRANE PROTEIN-RELATED"/>
    <property type="match status" value="1"/>
</dbReference>
<feature type="transmembrane region" description="Helical" evidence="1">
    <location>
        <begin position="109"/>
        <end position="128"/>
    </location>
</feature>
<evidence type="ECO:0000313" key="2">
    <source>
        <dbReference type="EMBL" id="QGT50619.1"/>
    </source>
</evidence>
<dbReference type="InterPro" id="IPR010539">
    <property type="entry name" value="BaxI_1-like"/>
</dbReference>
<dbReference type="PANTHER" id="PTHR41282">
    <property type="entry name" value="CONSERVED TRANSMEMBRANE PROTEIN-RELATED"/>
    <property type="match status" value="1"/>
</dbReference>
<dbReference type="PIRSF" id="PIRSF009160">
    <property type="entry name" value="UCP009160"/>
    <property type="match status" value="1"/>
</dbReference>
<dbReference type="Pfam" id="PF12811">
    <property type="entry name" value="BaxI_1"/>
    <property type="match status" value="1"/>
</dbReference>
<feature type="transmembrane region" description="Helical" evidence="1">
    <location>
        <begin position="212"/>
        <end position="230"/>
    </location>
</feature>
<keyword evidence="1" id="KW-0472">Membrane</keyword>
<name>A0A650ELI9_9BACT</name>
<feature type="transmembrane region" description="Helical" evidence="1">
    <location>
        <begin position="36"/>
        <end position="53"/>
    </location>
</feature>
<keyword evidence="1" id="KW-0812">Transmembrane</keyword>
<feature type="transmembrane region" description="Helical" evidence="1">
    <location>
        <begin position="59"/>
        <end position="76"/>
    </location>
</feature>
<organism evidence="2">
    <name type="scientific">uncultured Elusimicrobia bacterium</name>
    <dbReference type="NCBI Taxonomy" id="699876"/>
    <lineage>
        <taxon>Bacteria</taxon>
        <taxon>Pseudomonadati</taxon>
        <taxon>Elusimicrobiota</taxon>
        <taxon>Elusimicrobia</taxon>
        <taxon>environmental samples</taxon>
    </lineage>
</organism>
<feature type="transmembrane region" description="Helical" evidence="1">
    <location>
        <begin position="83"/>
        <end position="103"/>
    </location>
</feature>
<sequence length="242" mass="26598">MATNPMLNEGAFERARENARSAYQAMTVQGTINKTFALLFICVLGGMISWTHYQSFSAFLWPVAIAGFVAAMVTSFKPNIAPFTAPVYAFLEGLFLGTISAAYNAQFQGIVFNAVAATVLVFFVMLFVYRTGLIKMSRGLMVGIFSATAAIALLYLGSMVLSLFGVSTAYLTSSSPLSIIISIVVCAVAAFNFLMDFYFIDQMTAHFAAPKYMEWYAGFGLLVTLVWLYLEILKLLGKLQRR</sequence>